<sequence length="271" mass="30896">MKTILPIFILFFLFSCKNDVDNMEAVAYDSAAEMSEPMADKVSYAPSESSSPEIEQKIIKTAKLTFETDDLAETTEQVRKAVKDNKASIEKDVEGKNNHSIYRKITVRIPNQNFEGFITAVGKGVSYFDEKEISSDDVTAEFIDTEARLKAKKTLEARYLELLKKAGKVSEILEIEKELSTIREEIESKEGQLKYMQSQVAMSSVYLEFYKTKPAESGVAQSYGNKMGNALETGFLRVSSLFLWILNVWPFILILVVLFFIIRRRFKRKKA</sequence>
<accession>A0ABR6DNR2</accession>
<dbReference type="EMBL" id="JACJIS010000001">
    <property type="protein sequence ID" value="MBA9073322.1"/>
    <property type="molecule type" value="Genomic_DNA"/>
</dbReference>
<evidence type="ECO:0000256" key="1">
    <source>
        <dbReference type="SAM" id="Phobius"/>
    </source>
</evidence>
<dbReference type="RefSeq" id="WP_182493099.1">
    <property type="nucleotide sequence ID" value="NZ_JACJIS010000001.1"/>
</dbReference>
<keyword evidence="1" id="KW-1133">Transmembrane helix</keyword>
<evidence type="ECO:0000259" key="2">
    <source>
        <dbReference type="Pfam" id="PF14257"/>
    </source>
</evidence>
<evidence type="ECO:0000313" key="4">
    <source>
        <dbReference type="Proteomes" id="UP000555003"/>
    </source>
</evidence>
<proteinExistence type="predicted"/>
<reference evidence="3 4" key="1">
    <citation type="submission" date="2020-08" db="EMBL/GenBank/DDBJ databases">
        <title>Genomic Encyclopedia of Type Strains, Phase IV (KMG-IV): sequencing the most valuable type-strain genomes for metagenomic binning, comparative biology and taxonomic classification.</title>
        <authorList>
            <person name="Goeker M."/>
        </authorList>
    </citation>
    <scope>NUCLEOTIDE SEQUENCE [LARGE SCALE GENOMIC DNA]</scope>
    <source>
        <strain evidence="3 4">DSM 100397</strain>
    </source>
</reference>
<dbReference type="PROSITE" id="PS51257">
    <property type="entry name" value="PROKAR_LIPOPROTEIN"/>
    <property type="match status" value="1"/>
</dbReference>
<keyword evidence="1" id="KW-0812">Transmembrane</keyword>
<keyword evidence="1" id="KW-0472">Membrane</keyword>
<comment type="caution">
    <text evidence="3">The sequence shown here is derived from an EMBL/GenBank/DDBJ whole genome shotgun (WGS) entry which is preliminary data.</text>
</comment>
<keyword evidence="4" id="KW-1185">Reference proteome</keyword>
<feature type="domain" description="DUF4349" evidence="2">
    <location>
        <begin position="56"/>
        <end position="262"/>
    </location>
</feature>
<organism evidence="3 4">
    <name type="scientific">Flavobacterium gossypii</name>
    <dbReference type="NCBI Taxonomy" id="1646119"/>
    <lineage>
        <taxon>Bacteria</taxon>
        <taxon>Pseudomonadati</taxon>
        <taxon>Bacteroidota</taxon>
        <taxon>Flavobacteriia</taxon>
        <taxon>Flavobacteriales</taxon>
        <taxon>Flavobacteriaceae</taxon>
        <taxon>Flavobacterium</taxon>
    </lineage>
</organism>
<feature type="transmembrane region" description="Helical" evidence="1">
    <location>
        <begin position="241"/>
        <end position="262"/>
    </location>
</feature>
<protein>
    <recommendedName>
        <fullName evidence="2">DUF4349 domain-containing protein</fullName>
    </recommendedName>
</protein>
<dbReference type="InterPro" id="IPR025645">
    <property type="entry name" value="DUF4349"/>
</dbReference>
<gene>
    <name evidence="3" type="ORF">GGR22_001448</name>
</gene>
<name>A0ABR6DNR2_9FLAO</name>
<dbReference type="Proteomes" id="UP000555003">
    <property type="component" value="Unassembled WGS sequence"/>
</dbReference>
<evidence type="ECO:0000313" key="3">
    <source>
        <dbReference type="EMBL" id="MBA9073322.1"/>
    </source>
</evidence>
<dbReference type="Pfam" id="PF14257">
    <property type="entry name" value="DUF4349"/>
    <property type="match status" value="1"/>
</dbReference>